<keyword evidence="2" id="KW-0413">Isomerase</keyword>
<feature type="domain" description="Xylose isomerase-like TIM barrel" evidence="1">
    <location>
        <begin position="38"/>
        <end position="270"/>
    </location>
</feature>
<dbReference type="InterPro" id="IPR036237">
    <property type="entry name" value="Xyl_isomerase-like_sf"/>
</dbReference>
<evidence type="ECO:0000259" key="1">
    <source>
        <dbReference type="Pfam" id="PF01261"/>
    </source>
</evidence>
<reference evidence="2" key="1">
    <citation type="submission" date="2024-05" db="EMBL/GenBank/DDBJ databases">
        <authorList>
            <person name="Cai S.Y."/>
            <person name="Jin L.M."/>
            <person name="Li H.R."/>
        </authorList>
    </citation>
    <scope>NUCLEOTIDE SEQUENCE</scope>
    <source>
        <strain evidence="2">A5-74</strain>
    </source>
</reference>
<dbReference type="GO" id="GO:0016853">
    <property type="term" value="F:isomerase activity"/>
    <property type="evidence" value="ECO:0007669"/>
    <property type="project" value="UniProtKB-KW"/>
</dbReference>
<organism evidence="2">
    <name type="scientific">Nakamurella sp. A5-74</name>
    <dbReference type="NCBI Taxonomy" id="3158264"/>
    <lineage>
        <taxon>Bacteria</taxon>
        <taxon>Bacillati</taxon>
        <taxon>Actinomycetota</taxon>
        <taxon>Actinomycetes</taxon>
        <taxon>Nakamurellales</taxon>
        <taxon>Nakamurellaceae</taxon>
        <taxon>Nakamurella</taxon>
    </lineage>
</organism>
<dbReference type="InterPro" id="IPR013022">
    <property type="entry name" value="Xyl_isomerase-like_TIM-brl"/>
</dbReference>
<dbReference type="PANTHER" id="PTHR12110:SF41">
    <property type="entry name" value="INOSOSE DEHYDRATASE"/>
    <property type="match status" value="1"/>
</dbReference>
<gene>
    <name evidence="2" type="ORF">ABLG96_03545</name>
</gene>
<dbReference type="AlphaFoldDB" id="A0AAU8DQ50"/>
<dbReference type="SUPFAM" id="SSF51658">
    <property type="entry name" value="Xylose isomerase-like"/>
    <property type="match status" value="1"/>
</dbReference>
<dbReference type="Gene3D" id="3.20.20.150">
    <property type="entry name" value="Divalent-metal-dependent TIM barrel enzymes"/>
    <property type="match status" value="1"/>
</dbReference>
<dbReference type="Pfam" id="PF01261">
    <property type="entry name" value="AP_endonuc_2"/>
    <property type="match status" value="1"/>
</dbReference>
<protein>
    <submittedName>
        <fullName evidence="2">Sugar phosphate isomerase/epimerase family protein</fullName>
    </submittedName>
</protein>
<dbReference type="RefSeq" id="WP_353650042.1">
    <property type="nucleotide sequence ID" value="NZ_CP159218.1"/>
</dbReference>
<name>A0AAU8DQ50_9ACTN</name>
<dbReference type="InterPro" id="IPR050312">
    <property type="entry name" value="IolE/XylAMocC-like"/>
</dbReference>
<dbReference type="EMBL" id="CP159218">
    <property type="protein sequence ID" value="XCG64429.1"/>
    <property type="molecule type" value="Genomic_DNA"/>
</dbReference>
<evidence type="ECO:0000313" key="2">
    <source>
        <dbReference type="EMBL" id="XCG64429.1"/>
    </source>
</evidence>
<sequence>MSAPDTAADWRPSNRIGVHSLVWVGGWNDAQARQAIASTAEAGYDLIELSVLQPEQASAEVIANTRKVLDEHGIGAALSLGLDDATDVSSDDDDVVAAGRARLSAALDYVRDIGADYLGGVIFSKLGRYTAPVTERGYANSVESIAQLADKAAASGITLGIEFCNRYETNVVNTCAETLAFIEATDRDNVVAHLDTYHMNIEETSFAEPVRLAAAAGKLGYVHVGESHRGQLGTGSIPWQQFFGALREVRYDGVVTFESFSSKVVNPTLSSTLAIWRNLWDDSMELATGAREFLRREYGA</sequence>
<accession>A0AAU8DQ50</accession>
<proteinExistence type="predicted"/>
<dbReference type="PANTHER" id="PTHR12110">
    <property type="entry name" value="HYDROXYPYRUVATE ISOMERASE"/>
    <property type="match status" value="1"/>
</dbReference>